<evidence type="ECO:0000259" key="3">
    <source>
        <dbReference type="Pfam" id="PF07167"/>
    </source>
</evidence>
<accession>A0ABS9K603</accession>
<comment type="caution">
    <text evidence="5">The sequence shown here is derived from an EMBL/GenBank/DDBJ whole genome shotgun (WGS) entry which is preliminary data.</text>
</comment>
<dbReference type="PANTHER" id="PTHR36837:SF5">
    <property type="entry name" value="POLY-3-HYDROXYBUTYRATE SYNTHASE"/>
    <property type="match status" value="1"/>
</dbReference>
<keyword evidence="5" id="KW-0378">Hydrolase</keyword>
<dbReference type="Pfam" id="PF07167">
    <property type="entry name" value="PhaC_N"/>
    <property type="match status" value="1"/>
</dbReference>
<keyword evidence="1" id="KW-0808">Transferase</keyword>
<sequence>MNRPSDTRRASPAPFAESGASGYLALASGEVPAHTLPLSGEGTGYSVKRIAPKIGPVLRTTDVDRVMHSWVGRLTGGVAPTALMLAWIDWVAHLAAQPGKQRDLLLNAVEKSVYLRDFMSECVLSANPENCAERRHGDARFRADGWNRWPFNVYAEAFLLGEEWWQLTTSTVQGVSQHHRDLLAFLARQLTDTCSPSNFPWSNPEVLRLTLEQGGANLVKGAVNAMEDFFRQRSGAKPVGAERYLPGQGVALTPGKVIYRNRLMELIQYTPQTAEVYAEPLLIVPAWIMKYYILDLSPENSLVRYLIEHGHTVFMISWINPGKDERDFGMDDYAREGIMAALDTVKKLLPGRPVHAVGYCLGGTLLSLVAATLARSGDRRLASVTLLAAQVDFEEAGELLLFIDEAQLTFLENMMAEQGYLDKGQLSAAFNLIRSKDLIWSRVVDEYLEGERQPMFDLMAWSADSTRLPFRMHSEYLRSLFLNNDLAEGRYMVDGEGIALTDIDVPIFAVGTEKDHIAPWRSVYKVHLYTDTDITFLLTSGGHNAGIISEPGRTRRSYRMTFHDANHPYMHPARWYDTAPLTEGSWWPAWQQWLVEHSTGKKAAPPIGAAEYGIVPLFDAPGTYVHLD</sequence>
<dbReference type="PANTHER" id="PTHR36837">
    <property type="entry name" value="POLY(3-HYDROXYALKANOATE) POLYMERASE SUBUNIT PHAC"/>
    <property type="match status" value="1"/>
</dbReference>
<reference evidence="5" key="1">
    <citation type="submission" date="2022-01" db="EMBL/GenBank/DDBJ databases">
        <authorList>
            <person name="Jo J.-H."/>
            <person name="Im W.-T."/>
        </authorList>
    </citation>
    <scope>NUCLEOTIDE SEQUENCE</scope>
    <source>
        <strain evidence="5">XY25</strain>
    </source>
</reference>
<dbReference type="Pfam" id="PF12551">
    <property type="entry name" value="PHBC_N"/>
    <property type="match status" value="1"/>
</dbReference>
<dbReference type="GO" id="GO:0016787">
    <property type="term" value="F:hydrolase activity"/>
    <property type="evidence" value="ECO:0007669"/>
    <property type="project" value="UniProtKB-KW"/>
</dbReference>
<dbReference type="InterPro" id="IPR029058">
    <property type="entry name" value="AB_hydrolase_fold"/>
</dbReference>
<keyword evidence="2" id="KW-0012">Acyltransferase</keyword>
<dbReference type="InterPro" id="IPR010941">
    <property type="entry name" value="PhaC_N"/>
</dbReference>
<dbReference type="EMBL" id="JAKLTN010000004">
    <property type="protein sequence ID" value="MCG2578610.1"/>
    <property type="molecule type" value="Genomic_DNA"/>
</dbReference>
<evidence type="ECO:0000256" key="1">
    <source>
        <dbReference type="ARBA" id="ARBA00022679"/>
    </source>
</evidence>
<protein>
    <submittedName>
        <fullName evidence="5">Alpha/beta fold hydrolase</fullName>
    </submittedName>
</protein>
<organism evidence="5 6">
    <name type="scientific">Dechloromonas hankyongensis</name>
    <dbReference type="NCBI Taxonomy" id="2908002"/>
    <lineage>
        <taxon>Bacteria</taxon>
        <taxon>Pseudomonadati</taxon>
        <taxon>Pseudomonadota</taxon>
        <taxon>Betaproteobacteria</taxon>
        <taxon>Rhodocyclales</taxon>
        <taxon>Azonexaceae</taxon>
        <taxon>Dechloromonas</taxon>
    </lineage>
</organism>
<dbReference type="Gene3D" id="3.40.50.1820">
    <property type="entry name" value="alpha/beta hydrolase"/>
    <property type="match status" value="1"/>
</dbReference>
<dbReference type="SUPFAM" id="SSF53474">
    <property type="entry name" value="alpha/beta-Hydrolases"/>
    <property type="match status" value="1"/>
</dbReference>
<feature type="domain" description="Poly-beta-hydroxybutyrate polymerase N-terminal" evidence="3">
    <location>
        <begin position="138"/>
        <end position="306"/>
    </location>
</feature>
<proteinExistence type="predicted"/>
<dbReference type="InterPro" id="IPR022211">
    <property type="entry name" value="PHBC_N"/>
</dbReference>
<dbReference type="InterPro" id="IPR051321">
    <property type="entry name" value="PHA/PHB_synthase"/>
</dbReference>
<evidence type="ECO:0000259" key="4">
    <source>
        <dbReference type="Pfam" id="PF12551"/>
    </source>
</evidence>
<evidence type="ECO:0000313" key="6">
    <source>
        <dbReference type="Proteomes" id="UP001165384"/>
    </source>
</evidence>
<gene>
    <name evidence="5" type="ORF">LZ012_16555</name>
</gene>
<evidence type="ECO:0000313" key="5">
    <source>
        <dbReference type="EMBL" id="MCG2578610.1"/>
    </source>
</evidence>
<feature type="domain" description="Poly-beta-hydroxybutyrate polymerase N-terminal" evidence="4">
    <location>
        <begin position="62"/>
        <end position="100"/>
    </location>
</feature>
<keyword evidence="6" id="KW-1185">Reference proteome</keyword>
<evidence type="ECO:0000256" key="2">
    <source>
        <dbReference type="ARBA" id="ARBA00023315"/>
    </source>
</evidence>
<name>A0ABS9K603_9RHOO</name>
<dbReference type="RefSeq" id="WP_275711992.1">
    <property type="nucleotide sequence ID" value="NZ_JAKLTN010000004.1"/>
</dbReference>
<dbReference type="Proteomes" id="UP001165384">
    <property type="component" value="Unassembled WGS sequence"/>
</dbReference>